<gene>
    <name evidence="2" type="ORF">BS639_17020</name>
</gene>
<proteinExistence type="predicted"/>
<reference evidence="2 3" key="1">
    <citation type="journal article" date="2017" name="Int. J. Syst. Evol. Microbiol.">
        <title>Rouxiella badensis sp. nov. and Rouxiella silvae sp. nov. isolated from peat bog soil in Germany and emendation of the genus description.</title>
        <authorList>
            <person name="Le Fleche-Mateos A."/>
            <person name="Kugler J.H."/>
            <person name="Hansen S.H."/>
            <person name="Syldatk C."/>
            <person name="Hausmann R."/>
            <person name="Lomprez F."/>
            <person name="Vandenbogaert M."/>
            <person name="Manuguerra J.C."/>
            <person name="Grimont P.A."/>
        </authorList>
    </citation>
    <scope>NUCLEOTIDE SEQUENCE [LARGE SCALE GENOMIC DNA]</scope>
    <source>
        <strain evidence="2 3">213</strain>
    </source>
</reference>
<evidence type="ECO:0000313" key="2">
    <source>
        <dbReference type="EMBL" id="ORJ19996.1"/>
    </source>
</evidence>
<evidence type="ECO:0000313" key="3">
    <source>
        <dbReference type="Proteomes" id="UP000192722"/>
    </source>
</evidence>
<dbReference type="GO" id="GO:0003677">
    <property type="term" value="F:DNA binding"/>
    <property type="evidence" value="ECO:0007669"/>
    <property type="project" value="UniProtKB-KW"/>
</dbReference>
<protein>
    <submittedName>
        <fullName evidence="2">DNA-binding protein</fullName>
    </submittedName>
</protein>
<dbReference type="Gene3D" id="1.10.10.10">
    <property type="entry name" value="Winged helix-like DNA-binding domain superfamily/Winged helix DNA-binding domain"/>
    <property type="match status" value="1"/>
</dbReference>
<feature type="region of interest" description="Disordered" evidence="1">
    <location>
        <begin position="98"/>
        <end position="151"/>
    </location>
</feature>
<comment type="caution">
    <text evidence="2">The sequence shown here is derived from an EMBL/GenBank/DDBJ whole genome shotgun (WGS) entry which is preliminary data.</text>
</comment>
<dbReference type="Pfam" id="PF13730">
    <property type="entry name" value="HTH_36"/>
    <property type="match status" value="1"/>
</dbReference>
<dbReference type="RefSeq" id="WP_084983702.1">
    <property type="nucleotide sequence ID" value="NZ_CBCSCF010000010.1"/>
</dbReference>
<organism evidence="2 3">
    <name type="scientific">Rouxiella silvae</name>
    <dbReference type="NCBI Taxonomy" id="1646373"/>
    <lineage>
        <taxon>Bacteria</taxon>
        <taxon>Pseudomonadati</taxon>
        <taxon>Pseudomonadota</taxon>
        <taxon>Gammaproteobacteria</taxon>
        <taxon>Enterobacterales</taxon>
        <taxon>Yersiniaceae</taxon>
        <taxon>Rouxiella</taxon>
    </lineage>
</organism>
<sequence>MSMTLMAKAMSVKVGSPLRKLVLIKLADNANDKGECWPSYGHVAEQCECSKSSVKEHIAALIKMGFISKENRLGVNNGKGNTSNVYYLTLENPVPRESIAPVPSKSTGGVSADSPVPSESTPPVPPAGTRISHSFEPVNEPIDTPSADADEQEAPKVNAIDFTNVLSAYHEIVPEMPAVKLLTDSRKKTFRNFWKKFNFNQARWEAYLTYIAGNCRWMLEDRPNGNGGFWKCKNFDYLMTERCYVAVKEERANDR</sequence>
<evidence type="ECO:0000256" key="1">
    <source>
        <dbReference type="SAM" id="MobiDB-lite"/>
    </source>
</evidence>
<dbReference type="EMBL" id="MRWD01000044">
    <property type="protein sequence ID" value="ORJ19996.1"/>
    <property type="molecule type" value="Genomic_DNA"/>
</dbReference>
<keyword evidence="2" id="KW-0238">DNA-binding</keyword>
<keyword evidence="3" id="KW-1185">Reference proteome</keyword>
<accession>A0ABX3TXN3</accession>
<name>A0ABX3TXN3_9GAMM</name>
<dbReference type="InterPro" id="IPR036388">
    <property type="entry name" value="WH-like_DNA-bd_sf"/>
</dbReference>
<dbReference type="Proteomes" id="UP000192722">
    <property type="component" value="Unassembled WGS sequence"/>
</dbReference>